<comment type="caution">
    <text evidence="1">The sequence shown here is derived from an EMBL/GenBank/DDBJ whole genome shotgun (WGS) entry which is preliminary data.</text>
</comment>
<evidence type="ECO:0000313" key="1">
    <source>
        <dbReference type="EMBL" id="KAJ9581792.1"/>
    </source>
</evidence>
<protein>
    <submittedName>
        <fullName evidence="1">Uncharacterized protein</fullName>
    </submittedName>
</protein>
<name>A0AAD7ZKJ6_DIPPU</name>
<dbReference type="SMART" id="SM00367">
    <property type="entry name" value="LRR_CC"/>
    <property type="match status" value="3"/>
</dbReference>
<proteinExistence type="predicted"/>
<gene>
    <name evidence="1" type="ORF">L9F63_003861</name>
</gene>
<dbReference type="InterPro" id="IPR032675">
    <property type="entry name" value="LRR_dom_sf"/>
</dbReference>
<dbReference type="AlphaFoldDB" id="A0AAD7ZKJ6"/>
<dbReference type="GO" id="GO:0019005">
    <property type="term" value="C:SCF ubiquitin ligase complex"/>
    <property type="evidence" value="ECO:0007669"/>
    <property type="project" value="TreeGrafter"/>
</dbReference>
<dbReference type="Proteomes" id="UP001233999">
    <property type="component" value="Unassembled WGS sequence"/>
</dbReference>
<organism evidence="1 2">
    <name type="scientific">Diploptera punctata</name>
    <name type="common">Pacific beetle cockroach</name>
    <dbReference type="NCBI Taxonomy" id="6984"/>
    <lineage>
        <taxon>Eukaryota</taxon>
        <taxon>Metazoa</taxon>
        <taxon>Ecdysozoa</taxon>
        <taxon>Arthropoda</taxon>
        <taxon>Hexapoda</taxon>
        <taxon>Insecta</taxon>
        <taxon>Pterygota</taxon>
        <taxon>Neoptera</taxon>
        <taxon>Polyneoptera</taxon>
        <taxon>Dictyoptera</taxon>
        <taxon>Blattodea</taxon>
        <taxon>Blaberoidea</taxon>
        <taxon>Blaberidae</taxon>
        <taxon>Diplopterinae</taxon>
        <taxon>Diploptera</taxon>
    </lineage>
</organism>
<reference evidence="1" key="2">
    <citation type="submission" date="2023-05" db="EMBL/GenBank/DDBJ databases">
        <authorList>
            <person name="Fouks B."/>
        </authorList>
    </citation>
    <scope>NUCLEOTIDE SEQUENCE</scope>
    <source>
        <strain evidence="1">Stay&amp;Tobe</strain>
        <tissue evidence="1">Testes</tissue>
    </source>
</reference>
<dbReference type="InterPro" id="IPR006553">
    <property type="entry name" value="Leu-rich_rpt_Cys-con_subtyp"/>
</dbReference>
<reference evidence="1" key="1">
    <citation type="journal article" date="2023" name="IScience">
        <title>Live-bearing cockroach genome reveals convergent evolutionary mechanisms linked to viviparity in insects and beyond.</title>
        <authorList>
            <person name="Fouks B."/>
            <person name="Harrison M.C."/>
            <person name="Mikhailova A.A."/>
            <person name="Marchal E."/>
            <person name="English S."/>
            <person name="Carruthers M."/>
            <person name="Jennings E.C."/>
            <person name="Chiamaka E.L."/>
            <person name="Frigard R.A."/>
            <person name="Pippel M."/>
            <person name="Attardo G.M."/>
            <person name="Benoit J.B."/>
            <person name="Bornberg-Bauer E."/>
            <person name="Tobe S.S."/>
        </authorList>
    </citation>
    <scope>NUCLEOTIDE SEQUENCE</scope>
    <source>
        <strain evidence="1">Stay&amp;Tobe</strain>
    </source>
</reference>
<dbReference type="PANTHER" id="PTHR13318">
    <property type="entry name" value="PARTNER OF PAIRED, ISOFORM B-RELATED"/>
    <property type="match status" value="1"/>
</dbReference>
<dbReference type="GO" id="GO:0031146">
    <property type="term" value="P:SCF-dependent proteasomal ubiquitin-dependent protein catabolic process"/>
    <property type="evidence" value="ECO:0007669"/>
    <property type="project" value="TreeGrafter"/>
</dbReference>
<dbReference type="Gene3D" id="3.80.10.10">
    <property type="entry name" value="Ribonuclease Inhibitor"/>
    <property type="match status" value="1"/>
</dbReference>
<keyword evidence="2" id="KW-1185">Reference proteome</keyword>
<dbReference type="EMBL" id="JASPKZ010007842">
    <property type="protein sequence ID" value="KAJ9581792.1"/>
    <property type="molecule type" value="Genomic_DNA"/>
</dbReference>
<dbReference type="SUPFAM" id="SSF52047">
    <property type="entry name" value="RNI-like"/>
    <property type="match status" value="1"/>
</dbReference>
<evidence type="ECO:0000313" key="2">
    <source>
        <dbReference type="Proteomes" id="UP001233999"/>
    </source>
</evidence>
<sequence length="476" mass="55063">MPRYKQPSDLEQLALHSLRKYICDIAYSMLCGTHKVNFSALHKFLYSELPGKLCDKISQEILIAASEMFTEIENSTKCFEKEPWSKYENVMESMVLLSIHPQLGVLNMIPWQLWAQEVLCRNLYSMSNLRVLELDVQFPGWLDEELVIIGLSCMTGLLSFSMYQYCSDRILAALSCHCTQLQTLIVTCSRDITDCSIEPVRSFRNLRCLSLLYTSIKTEGFHQLLSKETGKTHPFSLHMLELSFMKSCHLNLNNLVNIWPNLYRIYLDNIQDDLSGLALLNKLREVKLCACNFFTHNIKGLLLDRGKHLISLEFISVKDVDILLVCQTCPRLRTLSLRNCSLLDITSSSLTQLQPTHEPFQLLEHLALQRNYNLYHLPLLLRFCVNIRTLKISDVADVFVYFMDDVLSRNSLKHLEEFRIGWNRSLTMRTVRLLVEHCPRLSVIGGLQRCTQISKMELESFRQELTASNLDIHIVK</sequence>
<accession>A0AAD7ZKJ6</accession>